<accession>A0ABW5JA73</accession>
<evidence type="ECO:0000259" key="4">
    <source>
        <dbReference type="PROSITE" id="PS51118"/>
    </source>
</evidence>
<sequence length="107" mass="12386">MTTTHQIEQPQECPTEDVMRLLSSKFTLHILFRVAVDANVRFSEFLRKIRGANKQTLSVALRDLVDEGYLIKTTVQLKPLHIEYSLSEKGQQLVPLLKQFEAFRVDK</sequence>
<evidence type="ECO:0000313" key="6">
    <source>
        <dbReference type="Proteomes" id="UP001597510"/>
    </source>
</evidence>
<keyword evidence="2" id="KW-0238">DNA-binding</keyword>
<evidence type="ECO:0000256" key="3">
    <source>
        <dbReference type="ARBA" id="ARBA00023163"/>
    </source>
</evidence>
<dbReference type="Gene3D" id="1.10.10.10">
    <property type="entry name" value="Winged helix-like DNA-binding domain superfamily/Winged helix DNA-binding domain"/>
    <property type="match status" value="1"/>
</dbReference>
<dbReference type="InterPro" id="IPR002577">
    <property type="entry name" value="HTH_HxlR"/>
</dbReference>
<dbReference type="RefSeq" id="WP_340236248.1">
    <property type="nucleotide sequence ID" value="NZ_JBBEWC010000005.1"/>
</dbReference>
<dbReference type="PROSITE" id="PS51118">
    <property type="entry name" value="HTH_HXLR"/>
    <property type="match status" value="1"/>
</dbReference>
<comment type="caution">
    <text evidence="5">The sequence shown here is derived from an EMBL/GenBank/DDBJ whole genome shotgun (WGS) entry which is preliminary data.</text>
</comment>
<evidence type="ECO:0000256" key="1">
    <source>
        <dbReference type="ARBA" id="ARBA00023015"/>
    </source>
</evidence>
<dbReference type="SUPFAM" id="SSF46785">
    <property type="entry name" value="Winged helix' DNA-binding domain"/>
    <property type="match status" value="1"/>
</dbReference>
<evidence type="ECO:0000256" key="2">
    <source>
        <dbReference type="ARBA" id="ARBA00023125"/>
    </source>
</evidence>
<keyword evidence="6" id="KW-1185">Reference proteome</keyword>
<keyword evidence="1" id="KW-0805">Transcription regulation</keyword>
<name>A0ABW5JA73_9BACT</name>
<dbReference type="PANTHER" id="PTHR33204:SF18">
    <property type="entry name" value="TRANSCRIPTIONAL REGULATORY PROTEIN"/>
    <property type="match status" value="1"/>
</dbReference>
<evidence type="ECO:0000313" key="5">
    <source>
        <dbReference type="EMBL" id="MFD2521973.1"/>
    </source>
</evidence>
<dbReference type="Proteomes" id="UP001597510">
    <property type="component" value="Unassembled WGS sequence"/>
</dbReference>
<dbReference type="PANTHER" id="PTHR33204">
    <property type="entry name" value="TRANSCRIPTIONAL REGULATOR, MARR FAMILY"/>
    <property type="match status" value="1"/>
</dbReference>
<dbReference type="EMBL" id="JBHULC010000011">
    <property type="protein sequence ID" value="MFD2521973.1"/>
    <property type="molecule type" value="Genomic_DNA"/>
</dbReference>
<dbReference type="InterPro" id="IPR036388">
    <property type="entry name" value="WH-like_DNA-bd_sf"/>
</dbReference>
<protein>
    <submittedName>
        <fullName evidence="5">Winged helix-turn-helix transcriptional regulator</fullName>
    </submittedName>
</protein>
<proteinExistence type="predicted"/>
<reference evidence="6" key="1">
    <citation type="journal article" date="2019" name="Int. J. Syst. Evol. Microbiol.">
        <title>The Global Catalogue of Microorganisms (GCM) 10K type strain sequencing project: providing services to taxonomists for standard genome sequencing and annotation.</title>
        <authorList>
            <consortium name="The Broad Institute Genomics Platform"/>
            <consortium name="The Broad Institute Genome Sequencing Center for Infectious Disease"/>
            <person name="Wu L."/>
            <person name="Ma J."/>
        </authorList>
    </citation>
    <scope>NUCLEOTIDE SEQUENCE [LARGE SCALE GENOMIC DNA]</scope>
    <source>
        <strain evidence="6">KCTC 52344</strain>
    </source>
</reference>
<keyword evidence="3" id="KW-0804">Transcription</keyword>
<dbReference type="Pfam" id="PF01638">
    <property type="entry name" value="HxlR"/>
    <property type="match status" value="1"/>
</dbReference>
<feature type="domain" description="HTH hxlR-type" evidence="4">
    <location>
        <begin position="13"/>
        <end position="107"/>
    </location>
</feature>
<dbReference type="InterPro" id="IPR036390">
    <property type="entry name" value="WH_DNA-bd_sf"/>
</dbReference>
<organism evidence="5 6">
    <name type="scientific">Emticicia soli</name>
    <dbReference type="NCBI Taxonomy" id="2027878"/>
    <lineage>
        <taxon>Bacteria</taxon>
        <taxon>Pseudomonadati</taxon>
        <taxon>Bacteroidota</taxon>
        <taxon>Cytophagia</taxon>
        <taxon>Cytophagales</taxon>
        <taxon>Leadbetterellaceae</taxon>
        <taxon>Emticicia</taxon>
    </lineage>
</organism>
<gene>
    <name evidence="5" type="ORF">ACFSR2_13825</name>
</gene>